<dbReference type="KEGG" id="salf:SMD44_00952"/>
<evidence type="ECO:0000313" key="1">
    <source>
        <dbReference type="EMBL" id="ARX81554.1"/>
    </source>
</evidence>
<gene>
    <name evidence="1" type="ORF">SMD44_00952</name>
</gene>
<accession>A0A1Z1W571</accession>
<name>A0A1Z1W571_9ACTN</name>
<sequence>MNTNTMSPADVAAHAAASYVRRPRTVLHRVPAGNPHGSWPADQFAAERRAEGVPARVVMSMREDAFLVVVEGGDES</sequence>
<dbReference type="RefSeq" id="WP_418352604.1">
    <property type="nucleotide sequence ID" value="NZ_CP021748.1"/>
</dbReference>
<dbReference type="AlphaFoldDB" id="A0A1Z1W571"/>
<proteinExistence type="predicted"/>
<dbReference type="Proteomes" id="UP000195880">
    <property type="component" value="Chromosome"/>
</dbReference>
<dbReference type="EMBL" id="CP021748">
    <property type="protein sequence ID" value="ARX81554.1"/>
    <property type="molecule type" value="Genomic_DNA"/>
</dbReference>
<organism evidence="1 2">
    <name type="scientific">Streptomyces alboflavus</name>
    <dbReference type="NCBI Taxonomy" id="67267"/>
    <lineage>
        <taxon>Bacteria</taxon>
        <taxon>Bacillati</taxon>
        <taxon>Actinomycetota</taxon>
        <taxon>Actinomycetes</taxon>
        <taxon>Kitasatosporales</taxon>
        <taxon>Streptomycetaceae</taxon>
        <taxon>Streptomyces</taxon>
    </lineage>
</organism>
<keyword evidence="2" id="KW-1185">Reference proteome</keyword>
<reference evidence="1 2" key="1">
    <citation type="submission" date="2017-05" db="EMBL/GenBank/DDBJ databases">
        <title>Streptomyces alboflavus Genome sequencing and assembly.</title>
        <authorList>
            <person name="Wang Y."/>
            <person name="Du B."/>
            <person name="Ding Y."/>
            <person name="Liu H."/>
            <person name="Hou Q."/>
            <person name="Liu K."/>
            <person name="Wang C."/>
            <person name="Yao L."/>
        </authorList>
    </citation>
    <scope>NUCLEOTIDE SEQUENCE [LARGE SCALE GENOMIC DNA]</scope>
    <source>
        <strain evidence="1 2">MDJK44</strain>
    </source>
</reference>
<evidence type="ECO:0000313" key="2">
    <source>
        <dbReference type="Proteomes" id="UP000195880"/>
    </source>
</evidence>
<protein>
    <submittedName>
        <fullName evidence="1">Uncharacterized protein</fullName>
    </submittedName>
</protein>